<reference evidence="1 2" key="1">
    <citation type="journal article" date="2012" name="Nat. Biotechnol.">
        <title>Draft genome sequence of pigeonpea (Cajanus cajan), an orphan legume crop of resource-poor farmers.</title>
        <authorList>
            <person name="Varshney R.K."/>
            <person name="Chen W."/>
            <person name="Li Y."/>
            <person name="Bharti A.K."/>
            <person name="Saxena R.K."/>
            <person name="Schlueter J.A."/>
            <person name="Donoghue M.T."/>
            <person name="Azam S."/>
            <person name="Fan G."/>
            <person name="Whaley A.M."/>
            <person name="Farmer A.D."/>
            <person name="Sheridan J."/>
            <person name="Iwata A."/>
            <person name="Tuteja R."/>
            <person name="Penmetsa R.V."/>
            <person name="Wu W."/>
            <person name="Upadhyaya H.D."/>
            <person name="Yang S.P."/>
            <person name="Shah T."/>
            <person name="Saxena K.B."/>
            <person name="Michael T."/>
            <person name="McCombie W.R."/>
            <person name="Yang B."/>
            <person name="Zhang G."/>
            <person name="Yang H."/>
            <person name="Wang J."/>
            <person name="Spillane C."/>
            <person name="Cook D.R."/>
            <person name="May G.D."/>
            <person name="Xu X."/>
            <person name="Jackson S.A."/>
        </authorList>
    </citation>
    <scope>NUCLEOTIDE SEQUENCE [LARGE SCALE GENOMIC DNA]</scope>
    <source>
        <strain evidence="2">cv. Asha</strain>
    </source>
</reference>
<organism evidence="1 2">
    <name type="scientific">Cajanus cajan</name>
    <name type="common">Pigeon pea</name>
    <name type="synonym">Cajanus indicus</name>
    <dbReference type="NCBI Taxonomy" id="3821"/>
    <lineage>
        <taxon>Eukaryota</taxon>
        <taxon>Viridiplantae</taxon>
        <taxon>Streptophyta</taxon>
        <taxon>Embryophyta</taxon>
        <taxon>Tracheophyta</taxon>
        <taxon>Spermatophyta</taxon>
        <taxon>Magnoliopsida</taxon>
        <taxon>eudicotyledons</taxon>
        <taxon>Gunneridae</taxon>
        <taxon>Pentapetalae</taxon>
        <taxon>rosids</taxon>
        <taxon>fabids</taxon>
        <taxon>Fabales</taxon>
        <taxon>Fabaceae</taxon>
        <taxon>Papilionoideae</taxon>
        <taxon>50 kb inversion clade</taxon>
        <taxon>NPAAA clade</taxon>
        <taxon>indigoferoid/millettioid clade</taxon>
        <taxon>Phaseoleae</taxon>
        <taxon>Cajanus</taxon>
    </lineage>
</organism>
<dbReference type="AlphaFoldDB" id="A0A151TQX4"/>
<dbReference type="Proteomes" id="UP000075243">
    <property type="component" value="Chromosome 3"/>
</dbReference>
<dbReference type="Gene3D" id="3.90.226.10">
    <property type="entry name" value="2-enoyl-CoA Hydratase, Chain A, domain 1"/>
    <property type="match status" value="1"/>
</dbReference>
<name>A0A151TQX4_CAJCA</name>
<evidence type="ECO:0000313" key="1">
    <source>
        <dbReference type="EMBL" id="KYP69437.1"/>
    </source>
</evidence>
<evidence type="ECO:0000313" key="2">
    <source>
        <dbReference type="Proteomes" id="UP000075243"/>
    </source>
</evidence>
<dbReference type="EMBL" id="CM003605">
    <property type="protein sequence ID" value="KYP69437.1"/>
    <property type="molecule type" value="Genomic_DNA"/>
</dbReference>
<protein>
    <submittedName>
        <fullName evidence="1">Uncharacterized protein</fullName>
    </submittedName>
</protein>
<keyword evidence="2" id="KW-1185">Reference proteome</keyword>
<dbReference type="InterPro" id="IPR029045">
    <property type="entry name" value="ClpP/crotonase-like_dom_sf"/>
</dbReference>
<dbReference type="SUPFAM" id="SSF52096">
    <property type="entry name" value="ClpP/crotonase"/>
    <property type="match status" value="1"/>
</dbReference>
<dbReference type="STRING" id="3821.A0A151TQX4"/>
<accession>A0A151TQX4</accession>
<proteinExistence type="predicted"/>
<sequence>MVASLKPVVASLISLPMPTIVVVNGHASTAGLLLALSHDYFTAVMRSKIRSAPST</sequence>
<gene>
    <name evidence="1" type="ORF">KK1_008627</name>
</gene>
<dbReference type="Gramene" id="C.cajan_08380.t">
    <property type="protein sequence ID" value="C.cajan_08380.t.cds1"/>
    <property type="gene ID" value="C.cajan_08380"/>
</dbReference>